<feature type="domain" description="J" evidence="1">
    <location>
        <begin position="144"/>
        <end position="208"/>
    </location>
</feature>
<proteinExistence type="predicted"/>
<dbReference type="Gene3D" id="1.10.287.110">
    <property type="entry name" value="DnaJ domain"/>
    <property type="match status" value="1"/>
</dbReference>
<dbReference type="Pfam" id="PF00226">
    <property type="entry name" value="DnaJ"/>
    <property type="match status" value="1"/>
</dbReference>
<dbReference type="SUPFAM" id="SSF46565">
    <property type="entry name" value="Chaperone J-domain"/>
    <property type="match status" value="1"/>
</dbReference>
<name>A0A1E5QQ61_9CYAN</name>
<comment type="caution">
    <text evidence="2">The sequence shown here is derived from an EMBL/GenBank/DDBJ whole genome shotgun (WGS) entry which is preliminary data.</text>
</comment>
<evidence type="ECO:0000259" key="1">
    <source>
        <dbReference type="PROSITE" id="PS50076"/>
    </source>
</evidence>
<dbReference type="AlphaFoldDB" id="A0A1E5QQ61"/>
<reference evidence="2" key="1">
    <citation type="submission" date="2016-09" db="EMBL/GenBank/DDBJ databases">
        <title>Draft genome of thermotolerant cyanobacterium Desertifilum sp. strain IPPAS B-1220.</title>
        <authorList>
            <person name="Sinetova M.A."/>
            <person name="Bolakhan K."/>
            <person name="Zayadan B.K."/>
            <person name="Mironov K.S."/>
            <person name="Ustinova V."/>
            <person name="Kupriyanova E.V."/>
            <person name="Sidorov R.A."/>
            <person name="Skrypnik A.N."/>
            <person name="Gogoleva N.E."/>
            <person name="Gogolev Y.V."/>
            <person name="Los D.A."/>
        </authorList>
    </citation>
    <scope>NUCLEOTIDE SEQUENCE [LARGE SCALE GENOMIC DNA]</scope>
    <source>
        <strain evidence="2">IPPAS B-1220</strain>
    </source>
</reference>
<dbReference type="OrthoDB" id="538522at2"/>
<dbReference type="STRING" id="1781255.BH720_02095"/>
<organism evidence="2">
    <name type="scientific">Desertifilum tharense IPPAS B-1220</name>
    <dbReference type="NCBI Taxonomy" id="1781255"/>
    <lineage>
        <taxon>Bacteria</taxon>
        <taxon>Bacillati</taxon>
        <taxon>Cyanobacteriota</taxon>
        <taxon>Cyanophyceae</taxon>
        <taxon>Desertifilales</taxon>
        <taxon>Desertifilaceae</taxon>
        <taxon>Desertifilum</taxon>
    </lineage>
</organism>
<protein>
    <recommendedName>
        <fullName evidence="1">J domain-containing protein</fullName>
    </recommendedName>
</protein>
<dbReference type="EMBL" id="MJGC01000025">
    <property type="protein sequence ID" value="OEJ76790.1"/>
    <property type="molecule type" value="Genomic_DNA"/>
</dbReference>
<dbReference type="InterPro" id="IPR036869">
    <property type="entry name" value="J_dom_sf"/>
</dbReference>
<gene>
    <name evidence="2" type="ORF">BH720_02095</name>
</gene>
<dbReference type="InterPro" id="IPR050817">
    <property type="entry name" value="DjlA_DnaK_co-chaperone"/>
</dbReference>
<evidence type="ECO:0000313" key="2">
    <source>
        <dbReference type="EMBL" id="OEJ76790.1"/>
    </source>
</evidence>
<dbReference type="CDD" id="cd06257">
    <property type="entry name" value="DnaJ"/>
    <property type="match status" value="1"/>
</dbReference>
<dbReference type="InterPro" id="IPR001623">
    <property type="entry name" value="DnaJ_domain"/>
</dbReference>
<dbReference type="SMART" id="SM00271">
    <property type="entry name" value="DnaJ"/>
    <property type="match status" value="1"/>
</dbReference>
<sequence>MATFHHVTPAHRIVIRVDNDLIWEQSSKSKKHYLYRRSTGEKLLVSRYSEDIEAFLRSGQKHSTPQHRTLIRQSNGIVLEQSTKSGKYYLYEVQTGRKLAVTSSRSQADGLFANFASQFSDDFEDSGAFEEEDYIPEPKVNEQNFYQVLGLNSAQSLTPEILKAAYRKKVAEYHPDRVHGLGLELQQLAEQKTKEINEAYESLKVIHRF</sequence>
<dbReference type="PANTHER" id="PTHR24074">
    <property type="entry name" value="CO-CHAPERONE PROTEIN DJLA"/>
    <property type="match status" value="1"/>
</dbReference>
<dbReference type="RefSeq" id="WP_069965499.1">
    <property type="nucleotide sequence ID" value="NZ_CM124774.1"/>
</dbReference>
<dbReference type="PROSITE" id="PS50076">
    <property type="entry name" value="DNAJ_2"/>
    <property type="match status" value="1"/>
</dbReference>
<accession>A0A1E5QQ61</accession>